<organism evidence="3 4">
    <name type="scientific">Penaeus vannamei</name>
    <name type="common">Whiteleg shrimp</name>
    <name type="synonym">Litopenaeus vannamei</name>
    <dbReference type="NCBI Taxonomy" id="6689"/>
    <lineage>
        <taxon>Eukaryota</taxon>
        <taxon>Metazoa</taxon>
        <taxon>Ecdysozoa</taxon>
        <taxon>Arthropoda</taxon>
        <taxon>Crustacea</taxon>
        <taxon>Multicrustacea</taxon>
        <taxon>Malacostraca</taxon>
        <taxon>Eumalacostraca</taxon>
        <taxon>Eucarida</taxon>
        <taxon>Decapoda</taxon>
        <taxon>Dendrobranchiata</taxon>
        <taxon>Penaeoidea</taxon>
        <taxon>Penaeidae</taxon>
        <taxon>Penaeus</taxon>
    </lineage>
</organism>
<keyword evidence="4" id="KW-1185">Reference proteome</keyword>
<reference evidence="3 4" key="2">
    <citation type="submission" date="2019-01" db="EMBL/GenBank/DDBJ databases">
        <title>The decoding of complex shrimp genome reveals the adaptation for benthos swimmer, frequently molting mechanism and breeding impact on genome.</title>
        <authorList>
            <person name="Sun Y."/>
            <person name="Gao Y."/>
            <person name="Yu Y."/>
        </authorList>
    </citation>
    <scope>NUCLEOTIDE SEQUENCE [LARGE SCALE GENOMIC DNA]</scope>
    <source>
        <tissue evidence="3">Muscle</tissue>
    </source>
</reference>
<feature type="compositionally biased region" description="Polar residues" evidence="1">
    <location>
        <begin position="299"/>
        <end position="308"/>
    </location>
</feature>
<reference evidence="3 4" key="1">
    <citation type="submission" date="2018-04" db="EMBL/GenBank/DDBJ databases">
        <authorList>
            <person name="Zhang X."/>
            <person name="Yuan J."/>
            <person name="Li F."/>
            <person name="Xiang J."/>
        </authorList>
    </citation>
    <scope>NUCLEOTIDE SEQUENCE [LARGE SCALE GENOMIC DNA]</scope>
    <source>
        <tissue evidence="3">Muscle</tissue>
    </source>
</reference>
<feature type="region of interest" description="Disordered" evidence="1">
    <location>
        <begin position="1"/>
        <end position="27"/>
    </location>
</feature>
<feature type="non-terminal residue" evidence="3">
    <location>
        <position position="1098"/>
    </location>
</feature>
<feature type="compositionally biased region" description="Basic and acidic residues" evidence="1">
    <location>
        <begin position="656"/>
        <end position="685"/>
    </location>
</feature>
<feature type="compositionally biased region" description="Polar residues" evidence="1">
    <location>
        <begin position="995"/>
        <end position="1006"/>
    </location>
</feature>
<feature type="region of interest" description="Disordered" evidence="1">
    <location>
        <begin position="589"/>
        <end position="623"/>
    </location>
</feature>
<feature type="domain" description="CAP-Gly" evidence="2">
    <location>
        <begin position="223"/>
        <end position="265"/>
    </location>
</feature>
<feature type="compositionally biased region" description="Low complexity" evidence="1">
    <location>
        <begin position="463"/>
        <end position="475"/>
    </location>
</feature>
<feature type="compositionally biased region" description="Basic and acidic residues" evidence="1">
    <location>
        <begin position="479"/>
        <end position="536"/>
    </location>
</feature>
<dbReference type="PROSITE" id="PS50245">
    <property type="entry name" value="CAP_GLY_2"/>
    <property type="match status" value="1"/>
</dbReference>
<feature type="compositionally biased region" description="Basic and acidic residues" evidence="1">
    <location>
        <begin position="925"/>
        <end position="944"/>
    </location>
</feature>
<feature type="region of interest" description="Disordered" evidence="1">
    <location>
        <begin position="637"/>
        <end position="1098"/>
    </location>
</feature>
<dbReference type="InterPro" id="IPR036859">
    <property type="entry name" value="CAP-Gly_dom_sf"/>
</dbReference>
<dbReference type="AlphaFoldDB" id="A0A423T9U2"/>
<dbReference type="OrthoDB" id="10038993at2759"/>
<dbReference type="Pfam" id="PF01302">
    <property type="entry name" value="CAP_GLY"/>
    <property type="match status" value="1"/>
</dbReference>
<feature type="compositionally biased region" description="Polar residues" evidence="1">
    <location>
        <begin position="1052"/>
        <end position="1062"/>
    </location>
</feature>
<evidence type="ECO:0000256" key="1">
    <source>
        <dbReference type="SAM" id="MobiDB-lite"/>
    </source>
</evidence>
<feature type="compositionally biased region" description="Polar residues" evidence="1">
    <location>
        <begin position="331"/>
        <end position="347"/>
    </location>
</feature>
<feature type="compositionally biased region" description="Low complexity" evidence="1">
    <location>
        <begin position="974"/>
        <end position="987"/>
    </location>
</feature>
<dbReference type="Proteomes" id="UP000283509">
    <property type="component" value="Unassembled WGS sequence"/>
</dbReference>
<dbReference type="PANTHER" id="PTHR18916:SF93">
    <property type="entry name" value="RESTIN HOMOLOG"/>
    <property type="match status" value="1"/>
</dbReference>
<feature type="region of interest" description="Disordered" evidence="1">
    <location>
        <begin position="462"/>
        <end position="536"/>
    </location>
</feature>
<protein>
    <submittedName>
        <fullName evidence="3">CAP-Gly domain-containing linker protein 1</fullName>
    </submittedName>
</protein>
<dbReference type="SMART" id="SM01052">
    <property type="entry name" value="CAP_GLY"/>
    <property type="match status" value="1"/>
</dbReference>
<evidence type="ECO:0000313" key="4">
    <source>
        <dbReference type="Proteomes" id="UP000283509"/>
    </source>
</evidence>
<dbReference type="InterPro" id="IPR000938">
    <property type="entry name" value="CAP-Gly_domain"/>
</dbReference>
<evidence type="ECO:0000259" key="2">
    <source>
        <dbReference type="PROSITE" id="PS50245"/>
    </source>
</evidence>
<feature type="compositionally biased region" description="Polar residues" evidence="1">
    <location>
        <begin position="1014"/>
        <end position="1028"/>
    </location>
</feature>
<feature type="compositionally biased region" description="Basic and acidic residues" evidence="1">
    <location>
        <begin position="726"/>
        <end position="754"/>
    </location>
</feature>
<feature type="compositionally biased region" description="Basic and acidic residues" evidence="1">
    <location>
        <begin position="775"/>
        <end position="787"/>
    </location>
</feature>
<feature type="compositionally biased region" description="Low complexity" evidence="1">
    <location>
        <begin position="1029"/>
        <end position="1039"/>
    </location>
</feature>
<dbReference type="EMBL" id="QCYY01002046">
    <property type="protein sequence ID" value="ROT73263.1"/>
    <property type="molecule type" value="Genomic_DNA"/>
</dbReference>
<accession>A0A423T9U2</accession>
<proteinExistence type="predicted"/>
<dbReference type="STRING" id="6689.A0A423T9U2"/>
<dbReference type="PANTHER" id="PTHR18916">
    <property type="entry name" value="DYNACTIN 1-RELATED MICROTUBULE-BINDING"/>
    <property type="match status" value="1"/>
</dbReference>
<comment type="caution">
    <text evidence="3">The sequence shown here is derived from an EMBL/GenBank/DDBJ whole genome shotgun (WGS) entry which is preliminary data.</text>
</comment>
<feature type="compositionally biased region" description="Polar residues" evidence="1">
    <location>
        <begin position="796"/>
        <end position="815"/>
    </location>
</feature>
<feature type="compositionally biased region" description="Basic and acidic residues" evidence="1">
    <location>
        <begin position="695"/>
        <end position="711"/>
    </location>
</feature>
<dbReference type="SUPFAM" id="SSF74924">
    <property type="entry name" value="Cap-Gly domain"/>
    <property type="match status" value="1"/>
</dbReference>
<feature type="compositionally biased region" description="Basic and acidic residues" evidence="1">
    <location>
        <begin position="957"/>
        <end position="973"/>
    </location>
</feature>
<name>A0A423T9U2_PENVA</name>
<sequence length="1098" mass="120258">MRSTAPGESRIPTVRRSGLPRPSSAVSRLQLSGVQYKPGDPAPIAQTRTHTVDPTAHIYEGAPQHHTSPAHHAPAGQAVVPRLRLSSGKVVRYSDGDLLEAHSRRASRPSTTGSRLSYPYSSAESWVDEDRVWAREQRHRGLRASTESAFSRQLAKITRGSEEDVSDPSLTYRVSSVLGARTCWDGPLLHAAAEPHPKYPSPESVGRRVVVAGAEHGTLRYFGRTAFASGEWCGIELERPVGKNDGSVNGVIYFSCRPDYGIFAPANKVFLTLDDIGGDDARSVNVASSGKGQVWQGLMPSSTQTQEPNAVRRRPSDASNATYTIEGRDSSVPNSPESQESLQTRDFAQTKGRSACHDEHEDDVASLGSPEDATCDESSLGILTPDQMPDFTVTASASLGRSPSDEDVAALEDEVCDASLPAEASGREVPLVRWDSEQSMSGVVDEELFKKDVSAIIRELRTSAEVSSSNSSSPTRPHPSPETEQFQHDEEEAEKQQKKEDEKEEEKKKVELQQIEEHKDQEEAIHEEDQSETIHELRGVPIGVDLSRLPAMARRVAPLTTRLLLASSTTGEAAPDVEAAWSGSAAAMTTSAGSLDQGYQGDAECDPRSEGGTGTASSPTEDVRLFQGVIDVERLTEGDVSLADDEAEADHGQVTARDRTARIIDGKLYHNHRELGRPHDPHASEMDSSGFYSDLDPRDREAEDESARTDLEPVQEALGNSSLHDSLLDDHLQDDNTHNDHTFDDHSLKDDLTYNKDASVAVDDEDRSSASTLRPESKDLTSIENTDRSYAPSPTEPKQTSPTPGEDVQLTTLGGTKSEPAVIIAETKLTDSGIYVEGAEDPTKEQQQAPKVRTYEKPWLSRPPPPKKKEEVRKTLPPPPPMPKKNVQSKLKAMLEAQEPVSEETRRQRQPRKNRWDAVMNKIAEGQKDERVRPKVEVKSRLLEGLKTQAQLSPQAEKIRQERRERRERRERQAAAAAVAARRVNQARSDRKRSSASIRSNRTSRAPSLDSLPTDPTRTLSRGSTPDQSEASNKSSSTASGGGSRGSRESRVLTSARASTTTAEKKRQEAAPPPRRPRLDNIKSTIPKPGRLPPRKVT</sequence>
<gene>
    <name evidence="3" type="ORF">C7M84_008316</name>
</gene>
<evidence type="ECO:0000313" key="3">
    <source>
        <dbReference type="EMBL" id="ROT73263.1"/>
    </source>
</evidence>
<dbReference type="Gene3D" id="2.30.30.190">
    <property type="entry name" value="CAP Gly-rich-like domain"/>
    <property type="match status" value="1"/>
</dbReference>
<dbReference type="PROSITE" id="PS00845">
    <property type="entry name" value="CAP_GLY_1"/>
    <property type="match status" value="1"/>
</dbReference>
<feature type="region of interest" description="Disordered" evidence="1">
    <location>
        <begin position="290"/>
        <end position="388"/>
    </location>
</feature>